<dbReference type="EMBL" id="CAXAMM010020857">
    <property type="protein sequence ID" value="CAK9048797.1"/>
    <property type="molecule type" value="Genomic_DNA"/>
</dbReference>
<evidence type="ECO:0000313" key="4">
    <source>
        <dbReference type="EMBL" id="CAK9048797.1"/>
    </source>
</evidence>
<dbReference type="InterPro" id="IPR011990">
    <property type="entry name" value="TPR-like_helical_dom_sf"/>
</dbReference>
<feature type="region of interest" description="Disordered" evidence="3">
    <location>
        <begin position="1013"/>
        <end position="1032"/>
    </location>
</feature>
<dbReference type="Pfam" id="PF01535">
    <property type="entry name" value="PPR"/>
    <property type="match status" value="1"/>
</dbReference>
<feature type="compositionally biased region" description="Pro residues" evidence="3">
    <location>
        <begin position="1386"/>
        <end position="1407"/>
    </location>
</feature>
<keyword evidence="5" id="KW-1185">Reference proteome</keyword>
<evidence type="ECO:0000256" key="1">
    <source>
        <dbReference type="ARBA" id="ARBA00022737"/>
    </source>
</evidence>
<feature type="compositionally biased region" description="Basic residues" evidence="3">
    <location>
        <begin position="1414"/>
        <end position="1426"/>
    </location>
</feature>
<feature type="region of interest" description="Disordered" evidence="3">
    <location>
        <begin position="1382"/>
        <end position="1426"/>
    </location>
</feature>
<feature type="compositionally biased region" description="Basic and acidic residues" evidence="3">
    <location>
        <begin position="1042"/>
        <end position="1075"/>
    </location>
</feature>
<accession>A0ABP0MDJ9</accession>
<evidence type="ECO:0000256" key="3">
    <source>
        <dbReference type="SAM" id="MobiDB-lite"/>
    </source>
</evidence>
<feature type="repeat" description="PPR" evidence="2">
    <location>
        <begin position="212"/>
        <end position="246"/>
    </location>
</feature>
<dbReference type="PANTHER" id="PTHR47447">
    <property type="entry name" value="OS03G0856100 PROTEIN"/>
    <property type="match status" value="1"/>
</dbReference>
<feature type="repeat" description="PPR" evidence="2">
    <location>
        <begin position="176"/>
        <end position="211"/>
    </location>
</feature>
<comment type="caution">
    <text evidence="4">The sequence shown here is derived from an EMBL/GenBank/DDBJ whole genome shotgun (WGS) entry which is preliminary data.</text>
</comment>
<organism evidence="4 5">
    <name type="scientific">Durusdinium trenchii</name>
    <dbReference type="NCBI Taxonomy" id="1381693"/>
    <lineage>
        <taxon>Eukaryota</taxon>
        <taxon>Sar</taxon>
        <taxon>Alveolata</taxon>
        <taxon>Dinophyceae</taxon>
        <taxon>Suessiales</taxon>
        <taxon>Symbiodiniaceae</taxon>
        <taxon>Durusdinium</taxon>
    </lineage>
</organism>
<dbReference type="Gene3D" id="1.25.40.10">
    <property type="entry name" value="Tetratricopeptide repeat domain"/>
    <property type="match status" value="5"/>
</dbReference>
<evidence type="ECO:0000313" key="5">
    <source>
        <dbReference type="Proteomes" id="UP001642464"/>
    </source>
</evidence>
<dbReference type="Pfam" id="PF13812">
    <property type="entry name" value="PPR_3"/>
    <property type="match status" value="2"/>
</dbReference>
<dbReference type="PANTHER" id="PTHR47447:SF17">
    <property type="entry name" value="OS12G0638900 PROTEIN"/>
    <property type="match status" value="1"/>
</dbReference>
<feature type="repeat" description="PPR" evidence="2">
    <location>
        <begin position="477"/>
        <end position="511"/>
    </location>
</feature>
<dbReference type="Proteomes" id="UP001642464">
    <property type="component" value="Unassembled WGS sequence"/>
</dbReference>
<protein>
    <submittedName>
        <fullName evidence="4">Pentatricopeptide repeat-containing protein At2g41720 (Protein EMBRYO DEFECTIVE 2654)</fullName>
    </submittedName>
</protein>
<reference evidence="4 5" key="1">
    <citation type="submission" date="2024-02" db="EMBL/GenBank/DDBJ databases">
        <authorList>
            <person name="Chen Y."/>
            <person name="Shah S."/>
            <person name="Dougan E. K."/>
            <person name="Thang M."/>
            <person name="Chan C."/>
        </authorList>
    </citation>
    <scope>NUCLEOTIDE SEQUENCE [LARGE SCALE GENOMIC DNA]</scope>
</reference>
<gene>
    <name evidence="4" type="ORF">SCF082_LOCUS27134</name>
</gene>
<proteinExistence type="predicted"/>
<sequence>MARAPSLAVVELKSSRGWLETLQTFREVLRRRVEPNVIVYGAAIGSCKGNWPVSFWFLERLQQAAVKADAELYTSCINSCRKGPGRAWREVVALLKDLEAKDLQSDLFVYNGAISACEASNSWQEALLLLGSLDARRLEMDVVSLSSTLTVCERCKEWEMTLALLCAGEESQMQLNLITYNTAISSFGKARQWQMAVEFVFEGLGRRRMAPDLISYNSLLNGFGLAQQWMDALFLLEQMQELRVRADSFSYSATIHACGESSEWQQACELLSAAPLVTCVMENAAMEACCTASMWPQALSLFDGIDSPSAGSFKSALVAAKEGQQWLLALHLFSEMEKANKPRTVNAWNTVIQAVLSGASVLRALEVLKDMELSALATDDRMYAELIEASAQCSNWPIACWLMERGKLSADLLSQTSAIRACQQSQQWERGSWMLTQLQEAQLKTDVVSKNLQLSICKTAEQWWEALRCFQQMQEIDVISYTTAMSAFVDAGEWRHAVFLFNELESQRLKPAGMTYTFALSAVAMAFQQLDAQRITSQLERSVAQRLEGAQIAFAAAMNAGQLESHWHQAVVFFDASRRLGFDDEEADLFLLCALDKACHWSSCLQHLKSGRSGSEEELRERNVAINACSRELRWQRACTLLHQLPIDQMQGSLVSYHSALLSLPWRSGLEILELLGGVPLCSLDTCHAVLYSLRLAAAWHAALHLLWTLDQPVTMTYNMVLASSDWAVCLVVLENMLMRDLKPDLYTYASLLSAFVRAGRWHQCLHLLQLMRSQELPPDARLYSNVLQHAMQSTILATPLQRYRPASLEEALRRQKWRGFPHVSYRHASLIVNFGKTPFTKMPFVCRMVADAASVNAVVTPSPMGKDGKCELLMPVAFPDEGTFDWLDSFLEKNPQYVELSERKIMDWAIASGLPRPKNGPNASNDKPIFQYGLPSMDDQSMMRVLQSISPMTPRNYVVMEVKSNLVAEERAQILKRFPSTSFKKVARVVMGEPKEEYKTRVRNQILKVKQHKSDVTWRMKKAQQEQRKRIAEQQKLMAEKKKEFEEKKKAEEEAKKKEEEEAKAKEAEPKEGEAGEEEEEAKPEEEADTEMKDEKEAAEEEPKEEAKEETKDEEEDLGEEPSAVELTEEEEKQFFPTKGYLSDLAPSVLAKAFASFMVPEKSEGFDEVKYEWQDAAKSKEYLRKWVLETKLTTRIEELQPSQDFKDKLAAFQKSFSELLTKQKAFKTGGKKDGAKEGGFVDIFSVEDIDDIGGGEPLYSHFESEDWALLQLRYEFFLLQESFTKDVNDPDRVAIPEVHLAYYYNKYYKKQINTKQFGFTEIPDLLKLIKDTVTIDEESKMLTKVLEEADSLDMFVKCTEESRKERQRRIDAGDETARLKFQSAPVPPMPLPVPVPVATPPVPSPATPGLLKGKGKGKGKKGKWL</sequence>
<keyword evidence="1" id="KW-0677">Repeat</keyword>
<dbReference type="InterPro" id="IPR002885">
    <property type="entry name" value="PPR_rpt"/>
</dbReference>
<feature type="repeat" description="PPR" evidence="2">
    <location>
        <begin position="745"/>
        <end position="779"/>
    </location>
</feature>
<feature type="compositionally biased region" description="Acidic residues" evidence="3">
    <location>
        <begin position="1076"/>
        <end position="1090"/>
    </location>
</feature>
<name>A0ABP0MDJ9_9DINO</name>
<feature type="region of interest" description="Disordered" evidence="3">
    <location>
        <begin position="1042"/>
        <end position="1133"/>
    </location>
</feature>
<dbReference type="NCBIfam" id="TIGR00756">
    <property type="entry name" value="PPR"/>
    <property type="match status" value="3"/>
</dbReference>
<evidence type="ECO:0000256" key="2">
    <source>
        <dbReference type="PROSITE-ProRule" id="PRU00708"/>
    </source>
</evidence>
<dbReference type="PROSITE" id="PS51375">
    <property type="entry name" value="PPR"/>
    <property type="match status" value="4"/>
</dbReference>